<dbReference type="InterPro" id="IPR014016">
    <property type="entry name" value="UvrD-like_ATP-bd"/>
</dbReference>
<dbReference type="Gene3D" id="3.40.50.300">
    <property type="entry name" value="P-loop containing nucleotide triphosphate hydrolases"/>
    <property type="match status" value="2"/>
</dbReference>
<dbReference type="Pfam" id="PF13361">
    <property type="entry name" value="UvrD_C"/>
    <property type="match status" value="1"/>
</dbReference>
<feature type="coiled-coil region" evidence="9">
    <location>
        <begin position="788"/>
        <end position="825"/>
    </location>
</feature>
<reference evidence="14" key="1">
    <citation type="journal article" date="2006" name="PLoS Biol.">
        <title>Macronuclear genome sequence of the ciliate Tetrahymena thermophila, a model eukaryote.</title>
        <authorList>
            <person name="Eisen J.A."/>
            <person name="Coyne R.S."/>
            <person name="Wu M."/>
            <person name="Wu D."/>
            <person name="Thiagarajan M."/>
            <person name="Wortman J.R."/>
            <person name="Badger J.H."/>
            <person name="Ren Q."/>
            <person name="Amedeo P."/>
            <person name="Jones K.M."/>
            <person name="Tallon L.J."/>
            <person name="Delcher A.L."/>
            <person name="Salzberg S.L."/>
            <person name="Silva J.C."/>
            <person name="Haas B.J."/>
            <person name="Majoros W.H."/>
            <person name="Farzad M."/>
            <person name="Carlton J.M."/>
            <person name="Smith R.K. Jr."/>
            <person name="Garg J."/>
            <person name="Pearlman R.E."/>
            <person name="Karrer K.M."/>
            <person name="Sun L."/>
            <person name="Manning G."/>
            <person name="Elde N.C."/>
            <person name="Turkewitz A.P."/>
            <person name="Asai D.J."/>
            <person name="Wilkes D.E."/>
            <person name="Wang Y."/>
            <person name="Cai H."/>
            <person name="Collins K."/>
            <person name="Stewart B.A."/>
            <person name="Lee S.R."/>
            <person name="Wilamowska K."/>
            <person name="Weinberg Z."/>
            <person name="Ruzzo W.L."/>
            <person name="Wloga D."/>
            <person name="Gaertig J."/>
            <person name="Frankel J."/>
            <person name="Tsao C.-C."/>
            <person name="Gorovsky M.A."/>
            <person name="Keeling P.J."/>
            <person name="Waller R.F."/>
            <person name="Patron N.J."/>
            <person name="Cherry J.M."/>
            <person name="Stover N.A."/>
            <person name="Krieger C.J."/>
            <person name="del Toro C."/>
            <person name="Ryder H.F."/>
            <person name="Williamson S.C."/>
            <person name="Barbeau R.A."/>
            <person name="Hamilton E.P."/>
            <person name="Orias E."/>
        </authorList>
    </citation>
    <scope>NUCLEOTIDE SEQUENCE [LARGE SCALE GENOMIC DNA]</scope>
    <source>
        <strain evidence="14">SB210</strain>
    </source>
</reference>
<keyword evidence="1" id="KW-0547">Nucleotide-binding</keyword>
<comment type="catalytic activity">
    <reaction evidence="6">
        <text>Couples ATP hydrolysis with the unwinding of duplex DNA by translocating in the 3'-5' direction.</text>
        <dbReference type="EC" id="5.6.2.4"/>
    </reaction>
</comment>
<evidence type="ECO:0000256" key="3">
    <source>
        <dbReference type="ARBA" id="ARBA00022806"/>
    </source>
</evidence>
<comment type="catalytic activity">
    <reaction evidence="8">
        <text>ATP + H2O = ADP + phosphate + H(+)</text>
        <dbReference type="Rhea" id="RHEA:13065"/>
        <dbReference type="ChEBI" id="CHEBI:15377"/>
        <dbReference type="ChEBI" id="CHEBI:15378"/>
        <dbReference type="ChEBI" id="CHEBI:30616"/>
        <dbReference type="ChEBI" id="CHEBI:43474"/>
        <dbReference type="ChEBI" id="CHEBI:456216"/>
        <dbReference type="EC" id="5.6.2.4"/>
    </reaction>
</comment>
<evidence type="ECO:0000256" key="2">
    <source>
        <dbReference type="ARBA" id="ARBA00022801"/>
    </source>
</evidence>
<dbReference type="Proteomes" id="UP000009168">
    <property type="component" value="Unassembled WGS sequence"/>
</dbReference>
<evidence type="ECO:0000256" key="8">
    <source>
        <dbReference type="ARBA" id="ARBA00048988"/>
    </source>
</evidence>
<dbReference type="CDD" id="cd17932">
    <property type="entry name" value="DEXQc_UvrD"/>
    <property type="match status" value="1"/>
</dbReference>
<dbReference type="InterPro" id="IPR014017">
    <property type="entry name" value="DNA_helicase_UvrD-like_C"/>
</dbReference>
<dbReference type="Pfam" id="PF00580">
    <property type="entry name" value="UvrD-helicase"/>
    <property type="match status" value="1"/>
</dbReference>
<evidence type="ECO:0000259" key="12">
    <source>
        <dbReference type="Pfam" id="PF13361"/>
    </source>
</evidence>
<keyword evidence="14" id="KW-1185">Reference proteome</keyword>
<feature type="domain" description="UvrD-like helicase ATP-binding" evidence="11">
    <location>
        <begin position="99"/>
        <end position="200"/>
    </location>
</feature>
<keyword evidence="2" id="KW-0378">Hydrolase</keyword>
<gene>
    <name evidence="13" type="ORF">TTHERM_00128650</name>
</gene>
<dbReference type="GO" id="GO:0016787">
    <property type="term" value="F:hydrolase activity"/>
    <property type="evidence" value="ECO:0007669"/>
    <property type="project" value="UniProtKB-KW"/>
</dbReference>
<keyword evidence="10" id="KW-1133">Transmembrane helix</keyword>
<keyword evidence="3 13" id="KW-0347">Helicase</keyword>
<evidence type="ECO:0000256" key="9">
    <source>
        <dbReference type="SAM" id="Coils"/>
    </source>
</evidence>
<dbReference type="EMBL" id="GG662699">
    <property type="protein sequence ID" value="EAR96101.2"/>
    <property type="molecule type" value="Genomic_DNA"/>
</dbReference>
<dbReference type="EC" id="5.6.2.4" evidence="7"/>
<evidence type="ECO:0000259" key="11">
    <source>
        <dbReference type="Pfam" id="PF00580"/>
    </source>
</evidence>
<dbReference type="GO" id="GO:0000725">
    <property type="term" value="P:recombinational repair"/>
    <property type="evidence" value="ECO:0007669"/>
    <property type="project" value="TreeGrafter"/>
</dbReference>
<dbReference type="GeneID" id="7832309"/>
<dbReference type="GO" id="GO:0005524">
    <property type="term" value="F:ATP binding"/>
    <property type="evidence" value="ECO:0007669"/>
    <property type="project" value="UniProtKB-KW"/>
</dbReference>
<evidence type="ECO:0000256" key="10">
    <source>
        <dbReference type="SAM" id="Phobius"/>
    </source>
</evidence>
<evidence type="ECO:0000256" key="7">
    <source>
        <dbReference type="ARBA" id="ARBA00034808"/>
    </source>
</evidence>
<dbReference type="SUPFAM" id="SSF52540">
    <property type="entry name" value="P-loop containing nucleoside triphosphate hydrolases"/>
    <property type="match status" value="1"/>
</dbReference>
<organism evidence="13 14">
    <name type="scientific">Tetrahymena thermophila (strain SB210)</name>
    <dbReference type="NCBI Taxonomy" id="312017"/>
    <lineage>
        <taxon>Eukaryota</taxon>
        <taxon>Sar</taxon>
        <taxon>Alveolata</taxon>
        <taxon>Ciliophora</taxon>
        <taxon>Intramacronucleata</taxon>
        <taxon>Oligohymenophorea</taxon>
        <taxon>Hymenostomatida</taxon>
        <taxon>Tetrahymenina</taxon>
        <taxon>Tetrahymenidae</taxon>
        <taxon>Tetrahymena</taxon>
    </lineage>
</organism>
<dbReference type="GO" id="GO:0003677">
    <property type="term" value="F:DNA binding"/>
    <property type="evidence" value="ECO:0007669"/>
    <property type="project" value="InterPro"/>
</dbReference>
<evidence type="ECO:0000256" key="5">
    <source>
        <dbReference type="ARBA" id="ARBA00023235"/>
    </source>
</evidence>
<dbReference type="PANTHER" id="PTHR11070:SF2">
    <property type="entry name" value="ATP-DEPENDENT DNA HELICASE SRS2"/>
    <property type="match status" value="1"/>
</dbReference>
<dbReference type="KEGG" id="tet:TTHERM_00128650"/>
<dbReference type="CDD" id="cd18807">
    <property type="entry name" value="SF1_C_UvrD"/>
    <property type="match status" value="1"/>
</dbReference>
<evidence type="ECO:0000313" key="13">
    <source>
        <dbReference type="EMBL" id="EAR96101.2"/>
    </source>
</evidence>
<keyword evidence="10" id="KW-0812">Transmembrane</keyword>
<keyword evidence="5" id="KW-0413">Isomerase</keyword>
<dbReference type="InParanoid" id="I7MJ97"/>
<dbReference type="AlphaFoldDB" id="I7MJ97"/>
<dbReference type="RefSeq" id="XP_001016346.2">
    <property type="nucleotide sequence ID" value="XM_001016346.2"/>
</dbReference>
<evidence type="ECO:0000256" key="6">
    <source>
        <dbReference type="ARBA" id="ARBA00034617"/>
    </source>
</evidence>
<protein>
    <recommendedName>
        <fullName evidence="7">DNA 3'-5' helicase</fullName>
        <ecNumber evidence="7">5.6.2.4</ecNumber>
    </recommendedName>
</protein>
<dbReference type="OrthoDB" id="417752at2759"/>
<evidence type="ECO:0000256" key="4">
    <source>
        <dbReference type="ARBA" id="ARBA00022840"/>
    </source>
</evidence>
<keyword evidence="4" id="KW-0067">ATP-binding</keyword>
<keyword evidence="10" id="KW-0472">Membrane</keyword>
<name>I7MJ97_TETTS</name>
<evidence type="ECO:0000256" key="1">
    <source>
        <dbReference type="ARBA" id="ARBA00022741"/>
    </source>
</evidence>
<accession>I7MJ97</accession>
<evidence type="ECO:0000313" key="14">
    <source>
        <dbReference type="Proteomes" id="UP000009168"/>
    </source>
</evidence>
<proteinExistence type="predicted"/>
<feature type="domain" description="UvrD-like helicase C-terminal" evidence="12">
    <location>
        <begin position="333"/>
        <end position="409"/>
    </location>
</feature>
<dbReference type="GO" id="GO:0043138">
    <property type="term" value="F:3'-5' DNA helicase activity"/>
    <property type="evidence" value="ECO:0007669"/>
    <property type="project" value="UniProtKB-EC"/>
</dbReference>
<sequence length="1059" mass="126413">MEQQVSDENSCQENIALTDEQKKIINSSIDEDQRILACAGSGKTTTLIYRIKYLIEQGICAKQILLSTFNVEAANNLKIKAKQVLQQDAEEVKMMNIDKFNAEIYNKYIKDNDKDNNFKLDIKELGYKVQQFLSTREGNEKVLKKYKYFFFDEFQDVNQIQYDILILFKKAGCKIIVIGDEAQNIYSFRDSKLEFIQSKINQDVLEISKQEIKTYHLSVNFRCSRKITSFCNQIFANQKHLARPMDSLKNEEEECYYPKISLYGDQNKQVYDLISTFKGLIQQGYQWSDLAVLSPSRKPLLHFQEYLEQHYYIFGQKIPYSLISRNIDNLFTSDNFESTEKQNHLTLSTIHSSKGLEWKVVFIIGINDFNFPGAFIKQLQVEKNIQEKLNECRRLFYVACTRAMEQLKFCFLQYKEKYICRFFSEINKQYYQSDQDLKKEDFAQIQSKQKNQVQQRNLQNPSQKKSTIEALDIKNKIADIIQNFDINDYEVLNSFLQKIKLLKYQRGEHVTFDNEQIKQNALQQDLICYLEILLYRSVVEKFLQSQTIQNEDAEKIILRTISWSGYQKSFYNRYKDFFNQLDFQKLDSLESFIDNFKDFNKIEKKLNRFENENLSDMYSSIQKFLKQYKLNYKDIHHATETYFSDDFDRQKYFDSYQQFSNKELKTQNILKDIYNVSKFSLISQGIKRSLYRDDSSLFHNEDLTLNIDRFLNVLEQQYDQNRFEIKKKINYANFYGVIDLIAFDKSLAYACILKKMNYRIQNIVFYNVLQDNWIIYSIEQWNQEEEFLRFLQKKKEDYQKEQEESEETDNNLEKEKQQQVKIQEKSLQNLQVPIEEQEKENNSKNINNYSLQESQQEKKNQLIYQINCQYSQNSIQNQSQNSDQTVQENNLQHMYKQNDQQGNIDIENQFNFGNQSKQNDNLIQVAFDNQKINQNEPLENKNNLFGNFQQIRDDTKKIEEPRQQLINLKNHVGENSQVLVNSNQKGLKKSKVENQKINLNQKRKKEKDQVDYEQQKINFKKQKVEQGEKSIFNIQIIFLIIYILFQIIRTTLKNKEINS</sequence>
<dbReference type="InterPro" id="IPR027417">
    <property type="entry name" value="P-loop_NTPase"/>
</dbReference>
<feature type="transmembrane region" description="Helical" evidence="10">
    <location>
        <begin position="1030"/>
        <end position="1048"/>
    </location>
</feature>
<dbReference type="InterPro" id="IPR000212">
    <property type="entry name" value="DNA_helicase_UvrD/REP"/>
</dbReference>
<dbReference type="PANTHER" id="PTHR11070">
    <property type="entry name" value="UVRD / RECB / PCRA DNA HELICASE FAMILY MEMBER"/>
    <property type="match status" value="1"/>
</dbReference>
<dbReference type="STRING" id="312017.I7MJ97"/>
<keyword evidence="9" id="KW-0175">Coiled coil</keyword>